<dbReference type="Pfam" id="PF02263">
    <property type="entry name" value="GBP"/>
    <property type="match status" value="1"/>
</dbReference>
<dbReference type="SUPFAM" id="SSF52540">
    <property type="entry name" value="P-loop containing nucleoside triphosphate hydrolases"/>
    <property type="match status" value="1"/>
</dbReference>
<organism evidence="8">
    <name type="scientific">Arcella intermedia</name>
    <dbReference type="NCBI Taxonomy" id="1963864"/>
    <lineage>
        <taxon>Eukaryota</taxon>
        <taxon>Amoebozoa</taxon>
        <taxon>Tubulinea</taxon>
        <taxon>Elardia</taxon>
        <taxon>Arcellinida</taxon>
        <taxon>Sphaerothecina</taxon>
        <taxon>Arcellidae</taxon>
        <taxon>Arcella</taxon>
    </lineage>
</organism>
<evidence type="ECO:0000259" key="7">
    <source>
        <dbReference type="PROSITE" id="PS51715"/>
    </source>
</evidence>
<keyword evidence="5" id="KW-0812">Transmembrane</keyword>
<evidence type="ECO:0000256" key="5">
    <source>
        <dbReference type="SAM" id="Phobius"/>
    </source>
</evidence>
<dbReference type="InterPro" id="IPR015894">
    <property type="entry name" value="Guanylate-bd_N"/>
</dbReference>
<dbReference type="GO" id="GO:0005525">
    <property type="term" value="F:GTP binding"/>
    <property type="evidence" value="ECO:0007669"/>
    <property type="project" value="UniProtKB-KW"/>
</dbReference>
<keyword evidence="5" id="KW-0472">Membrane</keyword>
<feature type="chain" id="PRO_5025357153" description="GB1/RHD3-type G domain-containing protein" evidence="6">
    <location>
        <begin position="16"/>
        <end position="557"/>
    </location>
</feature>
<dbReference type="GO" id="GO:0003924">
    <property type="term" value="F:GTPase activity"/>
    <property type="evidence" value="ECO:0007669"/>
    <property type="project" value="InterPro"/>
</dbReference>
<protein>
    <recommendedName>
        <fullName evidence="7">GB1/RHD3-type G domain-containing protein</fullName>
    </recommendedName>
</protein>
<accession>A0A6B2L0Z1</accession>
<sequence>MALAWLLILLHMVVGESRKQIQLIAPINGTNNFMLTKEGRVFFNSLGDSLISIQLFMGSYRSGKSFLLNRVLNVSHADGFTVGGTYRPETKGIWVWGEANEAVIDQKKVRVVYLDTEGINAPQAGEVYDAKLSLMSVFLASNVYFNILGTMESSSLLPLTEAMRLGALFKASLSEWTLPTLFWINQSPRLVANVPEGELIDFLVYSSIRNIKNKGPTSHLENLELFPCPDPKILLIPHPNKTWEDSDLDKLPEENYSKDYLKGVQNLRDIILTRAKIKSFSGEYTTAKEFYKDLEEFMNWLRSYNDMADTVIRASIRELVIKCSRLYLNTMNPAASYPPLGKASFIKLHEDSEKIAITTYENEGKKMSNETAFEEGKIRLKEQIENEYQNFGERRDYLSKHYCMDAVDIIWKKYKKDTYEDIDIFDSDVKTAKDEFFNDPRCSDIIEQVWEKKMETVKDLRYQIVGVQQKGLLTNFSAILFFLALKNIFDFRFPGFFIRCLIIAWACIIFIHNYNPNNNLPQHCQQIAFLSNRFLAPLLQMLWNTFFKQILVIFFKK</sequence>
<dbReference type="PANTHER" id="PTHR10751">
    <property type="entry name" value="GUANYLATE BINDING PROTEIN"/>
    <property type="match status" value="1"/>
</dbReference>
<keyword evidence="1" id="KW-0547">Nucleotide-binding</keyword>
<evidence type="ECO:0000256" key="3">
    <source>
        <dbReference type="ARBA" id="ARBA00023134"/>
    </source>
</evidence>
<proteinExistence type="inferred from homology"/>
<evidence type="ECO:0000256" key="2">
    <source>
        <dbReference type="ARBA" id="ARBA00022801"/>
    </source>
</evidence>
<dbReference type="PROSITE" id="PS51715">
    <property type="entry name" value="G_GB1_RHD3"/>
    <property type="match status" value="1"/>
</dbReference>
<dbReference type="AlphaFoldDB" id="A0A6B2L0Z1"/>
<evidence type="ECO:0000256" key="6">
    <source>
        <dbReference type="SAM" id="SignalP"/>
    </source>
</evidence>
<name>A0A6B2L0Z1_9EUKA</name>
<dbReference type="InterPro" id="IPR027417">
    <property type="entry name" value="P-loop_NTPase"/>
</dbReference>
<evidence type="ECO:0000313" key="8">
    <source>
        <dbReference type="EMBL" id="NDV30642.1"/>
    </source>
</evidence>
<keyword evidence="2" id="KW-0378">Hydrolase</keyword>
<reference evidence="8" key="1">
    <citation type="journal article" date="2020" name="J. Eukaryot. Microbiol.">
        <title>De novo Sequencing, Assembly and Annotation of the Transcriptome for the Free-Living Testate Amoeba Arcella intermedia.</title>
        <authorList>
            <person name="Ribeiro G.M."/>
            <person name="Porfirio-Sousa A.L."/>
            <person name="Maurer-Alcala X.X."/>
            <person name="Katz L.A."/>
            <person name="Lahr D.J.G."/>
        </authorList>
    </citation>
    <scope>NUCLEOTIDE SEQUENCE</scope>
</reference>
<dbReference type="Gene3D" id="3.40.50.300">
    <property type="entry name" value="P-loop containing nucleotide triphosphate hydrolases"/>
    <property type="match status" value="1"/>
</dbReference>
<dbReference type="EMBL" id="GIBP01001673">
    <property type="protein sequence ID" value="NDV30642.1"/>
    <property type="molecule type" value="Transcribed_RNA"/>
</dbReference>
<dbReference type="InterPro" id="IPR036543">
    <property type="entry name" value="Guanylate-bd_C_sf"/>
</dbReference>
<keyword evidence="3" id="KW-0342">GTP-binding</keyword>
<dbReference type="SUPFAM" id="SSF48340">
    <property type="entry name" value="Interferon-induced guanylate-binding protein 1 (GBP1), C-terminal domain"/>
    <property type="match status" value="1"/>
</dbReference>
<feature type="transmembrane region" description="Helical" evidence="5">
    <location>
        <begin position="496"/>
        <end position="514"/>
    </location>
</feature>
<evidence type="ECO:0000256" key="1">
    <source>
        <dbReference type="ARBA" id="ARBA00022741"/>
    </source>
</evidence>
<keyword evidence="5" id="KW-1133">Transmembrane helix</keyword>
<evidence type="ECO:0000256" key="4">
    <source>
        <dbReference type="PROSITE-ProRule" id="PRU01052"/>
    </source>
</evidence>
<feature type="domain" description="GB1/RHD3-type G" evidence="7">
    <location>
        <begin position="48"/>
        <end position="141"/>
    </location>
</feature>
<keyword evidence="6" id="KW-0732">Signal</keyword>
<feature type="signal peptide" evidence="6">
    <location>
        <begin position="1"/>
        <end position="15"/>
    </location>
</feature>
<dbReference type="InterPro" id="IPR030386">
    <property type="entry name" value="G_GB1_RHD3_dom"/>
</dbReference>
<comment type="similarity">
    <text evidence="4">Belongs to the TRAFAC class dynamin-like GTPase superfamily. GB1/RHD3 GTPase family.</text>
</comment>